<dbReference type="Proteomes" id="UP001271769">
    <property type="component" value="Unassembled WGS sequence"/>
</dbReference>
<accession>A0ABU5DX05</accession>
<comment type="caution">
    <text evidence="2">The sequence shown here is derived from an EMBL/GenBank/DDBJ whole genome shotgun (WGS) entry which is preliminary data.</text>
</comment>
<organism evidence="2 3">
    <name type="scientific">Dongia rigui</name>
    <dbReference type="NCBI Taxonomy" id="940149"/>
    <lineage>
        <taxon>Bacteria</taxon>
        <taxon>Pseudomonadati</taxon>
        <taxon>Pseudomonadota</taxon>
        <taxon>Alphaproteobacteria</taxon>
        <taxon>Rhodospirillales</taxon>
        <taxon>Dongiaceae</taxon>
        <taxon>Dongia</taxon>
    </lineage>
</organism>
<proteinExistence type="predicted"/>
<evidence type="ECO:0000256" key="1">
    <source>
        <dbReference type="SAM" id="SignalP"/>
    </source>
</evidence>
<gene>
    <name evidence="2" type="ORF">SMD31_07740</name>
</gene>
<dbReference type="EMBL" id="JAXCLX010000001">
    <property type="protein sequence ID" value="MDY0871809.1"/>
    <property type="molecule type" value="Genomic_DNA"/>
</dbReference>
<dbReference type="RefSeq" id="WP_320500233.1">
    <property type="nucleotide sequence ID" value="NZ_JAXCLX010000001.1"/>
</dbReference>
<evidence type="ECO:0000313" key="3">
    <source>
        <dbReference type="Proteomes" id="UP001271769"/>
    </source>
</evidence>
<reference evidence="2 3" key="1">
    <citation type="journal article" date="2013" name="Antonie Van Leeuwenhoek">
        <title>Dongia rigui sp. nov., isolated from freshwater of a large wetland in Korea.</title>
        <authorList>
            <person name="Baik K.S."/>
            <person name="Hwang Y.M."/>
            <person name="Choi J.S."/>
            <person name="Kwon J."/>
            <person name="Seong C.N."/>
        </authorList>
    </citation>
    <scope>NUCLEOTIDE SEQUENCE [LARGE SCALE GENOMIC DNA]</scope>
    <source>
        <strain evidence="2 3">04SU4-P</strain>
    </source>
</reference>
<protein>
    <submittedName>
        <fullName evidence="2">Uncharacterized protein</fullName>
    </submittedName>
</protein>
<keyword evidence="3" id="KW-1185">Reference proteome</keyword>
<sequence>MIMRKFCLAAAVAMMAIGTANAAPATGDAIKAAIGGNSVQGNMDSSGPYAEFYQADGVIKGKDYAGKWTIEGDTMCFEYDGTPKDCWSVEISGDQVKWLKDGKSGGSGTIVPGNPNNF</sequence>
<evidence type="ECO:0000313" key="2">
    <source>
        <dbReference type="EMBL" id="MDY0871809.1"/>
    </source>
</evidence>
<name>A0ABU5DX05_9PROT</name>
<keyword evidence="1" id="KW-0732">Signal</keyword>
<feature type="signal peptide" evidence="1">
    <location>
        <begin position="1"/>
        <end position="22"/>
    </location>
</feature>
<feature type="chain" id="PRO_5047534409" evidence="1">
    <location>
        <begin position="23"/>
        <end position="118"/>
    </location>
</feature>